<protein>
    <submittedName>
        <fullName evidence="2">Uncharacterized protein</fullName>
    </submittedName>
</protein>
<evidence type="ECO:0000313" key="3">
    <source>
        <dbReference type="Proteomes" id="UP001295423"/>
    </source>
</evidence>
<feature type="region of interest" description="Disordered" evidence="1">
    <location>
        <begin position="137"/>
        <end position="223"/>
    </location>
</feature>
<accession>A0AAD2CAX1</accession>
<organism evidence="2 3">
    <name type="scientific">Cylindrotheca closterium</name>
    <dbReference type="NCBI Taxonomy" id="2856"/>
    <lineage>
        <taxon>Eukaryota</taxon>
        <taxon>Sar</taxon>
        <taxon>Stramenopiles</taxon>
        <taxon>Ochrophyta</taxon>
        <taxon>Bacillariophyta</taxon>
        <taxon>Bacillariophyceae</taxon>
        <taxon>Bacillariophycidae</taxon>
        <taxon>Bacillariales</taxon>
        <taxon>Bacillariaceae</taxon>
        <taxon>Cylindrotheca</taxon>
    </lineage>
</organism>
<sequence length="223" mass="24258">MICCLESPCNDAESSYYAQVATDEIKMVDKDSHKEQRLLYPGMRRTPHGPPPDHPILNEMIGNNNRLNHNILNNGALNYNTNNDTNELMSVTVPPGVLPGQEIHVRRPDGANGLVEVVVPPGMKEGSVFYVKAPPAMVEEPSSSSNHQQQQSQPQSQQQQQQQQQYQPPVTTTSDANAASNAMMVPQSTATGAPTSLSNQGDFANCLDNSNTEDESSSANNNK</sequence>
<dbReference type="Proteomes" id="UP001295423">
    <property type="component" value="Unassembled WGS sequence"/>
</dbReference>
<gene>
    <name evidence="2" type="ORF">CYCCA115_LOCUS639</name>
</gene>
<evidence type="ECO:0000256" key="1">
    <source>
        <dbReference type="SAM" id="MobiDB-lite"/>
    </source>
</evidence>
<comment type="caution">
    <text evidence="2">The sequence shown here is derived from an EMBL/GenBank/DDBJ whole genome shotgun (WGS) entry which is preliminary data.</text>
</comment>
<evidence type="ECO:0000313" key="2">
    <source>
        <dbReference type="EMBL" id="CAJ1912854.1"/>
    </source>
</evidence>
<feature type="compositionally biased region" description="Low complexity" evidence="1">
    <location>
        <begin position="141"/>
        <end position="182"/>
    </location>
</feature>
<reference evidence="2" key="1">
    <citation type="submission" date="2023-08" db="EMBL/GenBank/DDBJ databases">
        <authorList>
            <person name="Audoor S."/>
            <person name="Bilcke G."/>
        </authorList>
    </citation>
    <scope>NUCLEOTIDE SEQUENCE</scope>
</reference>
<keyword evidence="3" id="KW-1185">Reference proteome</keyword>
<dbReference type="EMBL" id="CAKOGP040000001">
    <property type="protein sequence ID" value="CAJ1912854.1"/>
    <property type="molecule type" value="Genomic_DNA"/>
</dbReference>
<dbReference type="AlphaFoldDB" id="A0AAD2CAX1"/>
<name>A0AAD2CAX1_9STRA</name>
<proteinExistence type="predicted"/>
<feature type="compositionally biased region" description="Polar residues" evidence="1">
    <location>
        <begin position="186"/>
        <end position="210"/>
    </location>
</feature>